<name>A0A3N0CAC4_9MICC</name>
<dbReference type="EMBL" id="RBED01000023">
    <property type="protein sequence ID" value="RNL60259.1"/>
    <property type="molecule type" value="Genomic_DNA"/>
</dbReference>
<keyword evidence="4" id="KW-1185">Reference proteome</keyword>
<dbReference type="Pfam" id="PF13845">
    <property type="entry name" value="Septum_form"/>
    <property type="match status" value="1"/>
</dbReference>
<sequence length="156" mass="16285">MWWGTATPGGTKPAAAESAPSASGAQTGGTPSAEASRGALPLEGVSALDFQLGDCFKDFDPEALQSTVVDCGTEHSAQLVAIESYPEPAEYPGREPLKQKALDACKATDLAAKTADYPLGYKLAYPSSTSWDKGDRRVDCYVIAESGNVIVDSLLP</sequence>
<evidence type="ECO:0000256" key="1">
    <source>
        <dbReference type="SAM" id="MobiDB-lite"/>
    </source>
</evidence>
<comment type="caution">
    <text evidence="3">The sequence shown here is derived from an EMBL/GenBank/DDBJ whole genome shotgun (WGS) entry which is preliminary data.</text>
</comment>
<dbReference type="OrthoDB" id="3628931at2"/>
<evidence type="ECO:0000313" key="3">
    <source>
        <dbReference type="EMBL" id="RNL60259.1"/>
    </source>
</evidence>
<dbReference type="Proteomes" id="UP000273807">
    <property type="component" value="Unassembled WGS sequence"/>
</dbReference>
<dbReference type="InterPro" id="IPR026004">
    <property type="entry name" value="Septum_form"/>
</dbReference>
<evidence type="ECO:0000313" key="4">
    <source>
        <dbReference type="Proteomes" id="UP000273807"/>
    </source>
</evidence>
<evidence type="ECO:0000259" key="2">
    <source>
        <dbReference type="Pfam" id="PF13845"/>
    </source>
</evidence>
<feature type="region of interest" description="Disordered" evidence="1">
    <location>
        <begin position="1"/>
        <end position="38"/>
    </location>
</feature>
<feature type="domain" description="Septum formation-related" evidence="2">
    <location>
        <begin position="53"/>
        <end position="144"/>
    </location>
</feature>
<reference evidence="3 4" key="1">
    <citation type="submission" date="2018-10" db="EMBL/GenBank/DDBJ databases">
        <title>Genome sequencing of Arthrobacter oryzae TNB02.</title>
        <authorList>
            <person name="Cho Y.-J."/>
            <person name="Cho A."/>
            <person name="Kim O.-S."/>
        </authorList>
    </citation>
    <scope>NUCLEOTIDE SEQUENCE [LARGE SCALE GENOMIC DNA]</scope>
    <source>
        <strain evidence="3 4">TNB02</strain>
    </source>
</reference>
<proteinExistence type="predicted"/>
<gene>
    <name evidence="3" type="ORF">D7003_01600</name>
</gene>
<feature type="compositionally biased region" description="Low complexity" evidence="1">
    <location>
        <begin position="1"/>
        <end position="25"/>
    </location>
</feature>
<accession>A0A3N0CAC4</accession>
<organism evidence="3 4">
    <name type="scientific">Arthrobacter oryzae</name>
    <dbReference type="NCBI Taxonomy" id="409290"/>
    <lineage>
        <taxon>Bacteria</taxon>
        <taxon>Bacillati</taxon>
        <taxon>Actinomycetota</taxon>
        <taxon>Actinomycetes</taxon>
        <taxon>Micrococcales</taxon>
        <taxon>Micrococcaceae</taxon>
        <taxon>Arthrobacter</taxon>
    </lineage>
</organism>
<dbReference type="AlphaFoldDB" id="A0A3N0CAC4"/>
<protein>
    <recommendedName>
        <fullName evidence="2">Septum formation-related domain-containing protein</fullName>
    </recommendedName>
</protein>